<gene>
    <name evidence="2" type="ORF">SDC9_52998</name>
</gene>
<dbReference type="Gene3D" id="3.10.350.10">
    <property type="entry name" value="LysM domain"/>
    <property type="match status" value="1"/>
</dbReference>
<dbReference type="CDD" id="cd00118">
    <property type="entry name" value="LysM"/>
    <property type="match status" value="1"/>
</dbReference>
<dbReference type="PROSITE" id="PS51782">
    <property type="entry name" value="LYSM"/>
    <property type="match status" value="1"/>
</dbReference>
<proteinExistence type="predicted"/>
<dbReference type="SUPFAM" id="SSF54106">
    <property type="entry name" value="LysM domain"/>
    <property type="match status" value="1"/>
</dbReference>
<dbReference type="InterPro" id="IPR036779">
    <property type="entry name" value="LysM_dom_sf"/>
</dbReference>
<dbReference type="SMART" id="SM00257">
    <property type="entry name" value="LysM"/>
    <property type="match status" value="1"/>
</dbReference>
<comment type="caution">
    <text evidence="2">The sequence shown here is derived from an EMBL/GenBank/DDBJ whole genome shotgun (WGS) entry which is preliminary data.</text>
</comment>
<protein>
    <recommendedName>
        <fullName evidence="1">LysM domain-containing protein</fullName>
    </recommendedName>
</protein>
<accession>A0A644WS30</accession>
<feature type="domain" description="LysM" evidence="1">
    <location>
        <begin position="9"/>
        <end position="53"/>
    </location>
</feature>
<sequence>MHQRPVEPATYTIRQRDTLWQIARRFHTTVAEITAENPGLDADSLRVGQIIRIPGRPGPMPQQSPPAAVGGQTQKLSEQMRLLWMEHIFWTRLAILSTAFNLPDAGAVTARLLRNPKDFEAALKQYYGAEAAAKFADLLTDHLTIAAELVTAAKAGDTAAATDAERRWYENADEIAAFLGEINPYWSQREWRKMLYDHLSLTKDEAVDILTGNYEGSISVFENIEHQALAMADMMAGGIVKQFPQYFM</sequence>
<reference evidence="2" key="1">
    <citation type="submission" date="2019-08" db="EMBL/GenBank/DDBJ databases">
        <authorList>
            <person name="Kucharzyk K."/>
            <person name="Murdoch R.W."/>
            <person name="Higgins S."/>
            <person name="Loffler F."/>
        </authorList>
    </citation>
    <scope>NUCLEOTIDE SEQUENCE</scope>
</reference>
<dbReference type="AlphaFoldDB" id="A0A644WS30"/>
<evidence type="ECO:0000313" key="2">
    <source>
        <dbReference type="EMBL" id="MPM06695.1"/>
    </source>
</evidence>
<name>A0A644WS30_9ZZZZ</name>
<dbReference type="Pfam" id="PF01476">
    <property type="entry name" value="LysM"/>
    <property type="match status" value="1"/>
</dbReference>
<dbReference type="EMBL" id="VSSQ01001254">
    <property type="protein sequence ID" value="MPM06695.1"/>
    <property type="molecule type" value="Genomic_DNA"/>
</dbReference>
<evidence type="ECO:0000259" key="1">
    <source>
        <dbReference type="PROSITE" id="PS51782"/>
    </source>
</evidence>
<dbReference type="InterPro" id="IPR018392">
    <property type="entry name" value="LysM"/>
</dbReference>
<organism evidence="2">
    <name type="scientific">bioreactor metagenome</name>
    <dbReference type="NCBI Taxonomy" id="1076179"/>
    <lineage>
        <taxon>unclassified sequences</taxon>
        <taxon>metagenomes</taxon>
        <taxon>ecological metagenomes</taxon>
    </lineage>
</organism>